<comment type="caution">
    <text evidence="2">The sequence shown here is derived from an EMBL/GenBank/DDBJ whole genome shotgun (WGS) entry which is preliminary data.</text>
</comment>
<reference evidence="2" key="1">
    <citation type="journal article" date="2019" name="bioRxiv">
        <title>The Genome of the Zebra Mussel, Dreissena polymorpha: A Resource for Invasive Species Research.</title>
        <authorList>
            <person name="McCartney M.A."/>
            <person name="Auch B."/>
            <person name="Kono T."/>
            <person name="Mallez S."/>
            <person name="Zhang Y."/>
            <person name="Obille A."/>
            <person name="Becker A."/>
            <person name="Abrahante J.E."/>
            <person name="Garbe J."/>
            <person name="Badalamenti J.P."/>
            <person name="Herman A."/>
            <person name="Mangelson H."/>
            <person name="Liachko I."/>
            <person name="Sullivan S."/>
            <person name="Sone E.D."/>
            <person name="Koren S."/>
            <person name="Silverstein K.A.T."/>
            <person name="Beckman K.B."/>
            <person name="Gohl D.M."/>
        </authorList>
    </citation>
    <scope>NUCLEOTIDE SEQUENCE</scope>
    <source>
        <strain evidence="2">Duluth1</strain>
        <tissue evidence="2">Whole animal</tissue>
    </source>
</reference>
<dbReference type="AlphaFoldDB" id="A0A9D3YKP1"/>
<dbReference type="Proteomes" id="UP000828390">
    <property type="component" value="Unassembled WGS sequence"/>
</dbReference>
<accession>A0A9D3YKP1</accession>
<dbReference type="Pfam" id="PF23096">
    <property type="entry name" value="HEAT_PSME4"/>
    <property type="match status" value="1"/>
</dbReference>
<evidence type="ECO:0000313" key="2">
    <source>
        <dbReference type="EMBL" id="KAH3700569.1"/>
    </source>
</evidence>
<evidence type="ECO:0000313" key="3">
    <source>
        <dbReference type="Proteomes" id="UP000828390"/>
    </source>
</evidence>
<name>A0A9D3YKP1_DREPO</name>
<feature type="domain" description="Proteasome activator complex subunit 4-like HEAT repeat-like" evidence="1">
    <location>
        <begin position="2"/>
        <end position="46"/>
    </location>
</feature>
<dbReference type="InterPro" id="IPR055455">
    <property type="entry name" value="HEAT_PSME4"/>
</dbReference>
<organism evidence="2 3">
    <name type="scientific">Dreissena polymorpha</name>
    <name type="common">Zebra mussel</name>
    <name type="synonym">Mytilus polymorpha</name>
    <dbReference type="NCBI Taxonomy" id="45954"/>
    <lineage>
        <taxon>Eukaryota</taxon>
        <taxon>Metazoa</taxon>
        <taxon>Spiralia</taxon>
        <taxon>Lophotrochozoa</taxon>
        <taxon>Mollusca</taxon>
        <taxon>Bivalvia</taxon>
        <taxon>Autobranchia</taxon>
        <taxon>Heteroconchia</taxon>
        <taxon>Euheterodonta</taxon>
        <taxon>Imparidentia</taxon>
        <taxon>Neoheterodontei</taxon>
        <taxon>Myida</taxon>
        <taxon>Dreissenoidea</taxon>
        <taxon>Dreissenidae</taxon>
        <taxon>Dreissena</taxon>
    </lineage>
</organism>
<dbReference type="EMBL" id="JAIWYP010000015">
    <property type="protein sequence ID" value="KAH3700569.1"/>
    <property type="molecule type" value="Genomic_DNA"/>
</dbReference>
<proteinExistence type="predicted"/>
<keyword evidence="3" id="KW-1185">Reference proteome</keyword>
<reference evidence="2" key="2">
    <citation type="submission" date="2020-11" db="EMBL/GenBank/DDBJ databases">
        <authorList>
            <person name="McCartney M.A."/>
            <person name="Auch B."/>
            <person name="Kono T."/>
            <person name="Mallez S."/>
            <person name="Becker A."/>
            <person name="Gohl D.M."/>
            <person name="Silverstein K.A.T."/>
            <person name="Koren S."/>
            <person name="Bechman K.B."/>
            <person name="Herman A."/>
            <person name="Abrahante J.E."/>
            <person name="Garbe J."/>
        </authorList>
    </citation>
    <scope>NUCLEOTIDE SEQUENCE</scope>
    <source>
        <strain evidence="2">Duluth1</strain>
        <tissue evidence="2">Whole animal</tissue>
    </source>
</reference>
<evidence type="ECO:0000259" key="1">
    <source>
        <dbReference type="Pfam" id="PF23096"/>
    </source>
</evidence>
<sequence length="67" mass="7575">MSDSERVIYDAFSSPEYVAKLIDFLTLEENKGKDQFNHMRMILFKVCSIAQTLCDIAETKAGITLLA</sequence>
<protein>
    <recommendedName>
        <fullName evidence="1">Proteasome activator complex subunit 4-like HEAT repeat-like domain-containing protein</fullName>
    </recommendedName>
</protein>
<gene>
    <name evidence="2" type="ORF">DPMN_075548</name>
</gene>